<reference evidence="1" key="2">
    <citation type="submission" date="2021-04" db="EMBL/GenBank/DDBJ databases">
        <authorList>
            <person name="Gilroy R."/>
        </authorList>
    </citation>
    <scope>NUCLEOTIDE SEQUENCE</scope>
    <source>
        <strain evidence="1">ChiHecec2B26-446</strain>
    </source>
</reference>
<dbReference type="Pfam" id="PF14103">
    <property type="entry name" value="DUF4276"/>
    <property type="match status" value="1"/>
</dbReference>
<gene>
    <name evidence="1" type="ORF">H9894_00505</name>
</gene>
<dbReference type="EMBL" id="DXHV01000007">
    <property type="protein sequence ID" value="HIV99668.1"/>
    <property type="molecule type" value="Genomic_DNA"/>
</dbReference>
<reference evidence="1" key="1">
    <citation type="journal article" date="2021" name="PeerJ">
        <title>Extensive microbial diversity within the chicken gut microbiome revealed by metagenomics and culture.</title>
        <authorList>
            <person name="Gilroy R."/>
            <person name="Ravi A."/>
            <person name="Getino M."/>
            <person name="Pursley I."/>
            <person name="Horton D.L."/>
            <person name="Alikhan N.F."/>
            <person name="Baker D."/>
            <person name="Gharbi K."/>
            <person name="Hall N."/>
            <person name="Watson M."/>
            <person name="Adriaenssens E.M."/>
            <person name="Foster-Nyarko E."/>
            <person name="Jarju S."/>
            <person name="Secka A."/>
            <person name="Antonio M."/>
            <person name="Oren A."/>
            <person name="Chaudhuri R.R."/>
            <person name="La Ragione R."/>
            <person name="Hildebrand F."/>
            <person name="Pallen M.J."/>
        </authorList>
    </citation>
    <scope>NUCLEOTIDE SEQUENCE</scope>
    <source>
        <strain evidence="1">ChiHecec2B26-446</strain>
    </source>
</reference>
<sequence>MDLAEEEIHAITSAFSCVEDINCSKMTAPSKRLEALCQGRTGRRYNKVVHGPSLAGNIGIDHLREACPHFDFWLSSLERLA</sequence>
<name>A0A9D1PVS1_9BACT</name>
<evidence type="ECO:0000313" key="1">
    <source>
        <dbReference type="EMBL" id="HIV99668.1"/>
    </source>
</evidence>
<dbReference type="InterPro" id="IPR025455">
    <property type="entry name" value="DUF4276"/>
</dbReference>
<protein>
    <submittedName>
        <fullName evidence="1">DUF4276 family protein</fullName>
    </submittedName>
</protein>
<dbReference type="Proteomes" id="UP000886752">
    <property type="component" value="Unassembled WGS sequence"/>
</dbReference>
<accession>A0A9D1PVS1</accession>
<proteinExistence type="predicted"/>
<organism evidence="1 2">
    <name type="scientific">Candidatus Desulfovibrio intestinipullorum</name>
    <dbReference type="NCBI Taxonomy" id="2838536"/>
    <lineage>
        <taxon>Bacteria</taxon>
        <taxon>Pseudomonadati</taxon>
        <taxon>Thermodesulfobacteriota</taxon>
        <taxon>Desulfovibrionia</taxon>
        <taxon>Desulfovibrionales</taxon>
        <taxon>Desulfovibrionaceae</taxon>
        <taxon>Desulfovibrio</taxon>
    </lineage>
</organism>
<dbReference type="AlphaFoldDB" id="A0A9D1PVS1"/>
<evidence type="ECO:0000313" key="2">
    <source>
        <dbReference type="Proteomes" id="UP000886752"/>
    </source>
</evidence>
<comment type="caution">
    <text evidence="1">The sequence shown here is derived from an EMBL/GenBank/DDBJ whole genome shotgun (WGS) entry which is preliminary data.</text>
</comment>